<dbReference type="InterPro" id="IPR000305">
    <property type="entry name" value="GIY-YIG_endonuc"/>
</dbReference>
<dbReference type="GO" id="GO:0006289">
    <property type="term" value="P:nucleotide-excision repair"/>
    <property type="evidence" value="ECO:0007669"/>
    <property type="project" value="InterPro"/>
</dbReference>
<dbReference type="InterPro" id="IPR001943">
    <property type="entry name" value="UVR_dom"/>
</dbReference>
<proteinExistence type="predicted"/>
<dbReference type="SUPFAM" id="SSF46600">
    <property type="entry name" value="C-terminal UvrC-binding domain of UvrB"/>
    <property type="match status" value="1"/>
</dbReference>
<dbReference type="InterPro" id="IPR035901">
    <property type="entry name" value="GIY-YIG_endonuc_sf"/>
</dbReference>
<keyword evidence="4" id="KW-0267">Excision nuclease</keyword>
<evidence type="ECO:0000256" key="4">
    <source>
        <dbReference type="ARBA" id="ARBA00022881"/>
    </source>
</evidence>
<keyword evidence="1" id="KW-0963">Cytoplasm</keyword>
<feature type="coiled-coil region" evidence="6">
    <location>
        <begin position="215"/>
        <end position="242"/>
    </location>
</feature>
<evidence type="ECO:0000259" key="8">
    <source>
        <dbReference type="PROSITE" id="PS50164"/>
    </source>
</evidence>
<dbReference type="SUPFAM" id="SSF82771">
    <property type="entry name" value="GIY-YIG endonuclease"/>
    <property type="match status" value="1"/>
</dbReference>
<dbReference type="InterPro" id="IPR050066">
    <property type="entry name" value="UvrABC_protein_C"/>
</dbReference>
<evidence type="ECO:0000256" key="1">
    <source>
        <dbReference type="ARBA" id="ARBA00022490"/>
    </source>
</evidence>
<evidence type="ECO:0000256" key="5">
    <source>
        <dbReference type="ARBA" id="ARBA00023204"/>
    </source>
</evidence>
<dbReference type="Pfam" id="PF08459">
    <property type="entry name" value="UvrC_RNaseH_dom"/>
    <property type="match status" value="1"/>
</dbReference>
<feature type="domain" description="UvrC family homology region profile" evidence="9">
    <location>
        <begin position="249"/>
        <end position="378"/>
    </location>
</feature>
<evidence type="ECO:0000256" key="3">
    <source>
        <dbReference type="ARBA" id="ARBA00022769"/>
    </source>
</evidence>
<dbReference type="PANTHER" id="PTHR30562">
    <property type="entry name" value="UVRC/OXIDOREDUCTASE"/>
    <property type="match status" value="1"/>
</dbReference>
<dbReference type="EMBL" id="LAZR01000293">
    <property type="protein sequence ID" value="KKN76591.1"/>
    <property type="molecule type" value="Genomic_DNA"/>
</dbReference>
<comment type="caution">
    <text evidence="10">The sequence shown here is derived from an EMBL/GenBank/DDBJ whole genome shotgun (WGS) entry which is preliminary data.</text>
</comment>
<evidence type="ECO:0000259" key="7">
    <source>
        <dbReference type="PROSITE" id="PS50151"/>
    </source>
</evidence>
<dbReference type="InterPro" id="IPR047296">
    <property type="entry name" value="GIY-YIG_UvrC_Cho"/>
</dbReference>
<dbReference type="PROSITE" id="PS50164">
    <property type="entry name" value="GIY_YIG"/>
    <property type="match status" value="1"/>
</dbReference>
<keyword evidence="6" id="KW-0175">Coiled coil</keyword>
<dbReference type="SMART" id="SM00465">
    <property type="entry name" value="GIYc"/>
    <property type="match status" value="1"/>
</dbReference>
<gene>
    <name evidence="10" type="ORF">LCGC14_0368830</name>
</gene>
<organism evidence="10">
    <name type="scientific">marine sediment metagenome</name>
    <dbReference type="NCBI Taxonomy" id="412755"/>
    <lineage>
        <taxon>unclassified sequences</taxon>
        <taxon>metagenomes</taxon>
        <taxon>ecological metagenomes</taxon>
    </lineage>
</organism>
<evidence type="ECO:0008006" key="11">
    <source>
        <dbReference type="Google" id="ProtNLM"/>
    </source>
</evidence>
<evidence type="ECO:0000259" key="9">
    <source>
        <dbReference type="PROSITE" id="PS50165"/>
    </source>
</evidence>
<dbReference type="PROSITE" id="PS50151">
    <property type="entry name" value="UVR"/>
    <property type="match status" value="1"/>
</dbReference>
<name>A0A0F9VSZ3_9ZZZZ</name>
<evidence type="ECO:0000256" key="2">
    <source>
        <dbReference type="ARBA" id="ARBA00022763"/>
    </source>
</evidence>
<dbReference type="AlphaFoldDB" id="A0A0F9VSZ3"/>
<feature type="domain" description="GIY-YIG" evidence="8">
    <location>
        <begin position="20"/>
        <end position="104"/>
    </location>
</feature>
<sequence>MTKRAGILADLREKIGDLPATPGVYLFKDAKGVVLYIGKAKTLRSRVASYFQPSADLAATRGPEIQRMIERLVVDVDALECDSEVDALLHESRLIKDIQPRFNEKQKDDKSFPYLQITTREDFPRVTITRQPQTKGVRLFGPFVSPMELRAALPLMQRVFKFRTCKLDIDAADEARRHFRPCILYSIKQCTAPCAARIGKDDYAERIADLTAFLNSKASKVRRRLTAEMNEAAKKLEFERAAALRDELNAMEGLQRRGLASQHVQPEVFYVDPAEGLAALATVLSLSGPVRTVEGVDIAHLDGGEMCGALVTFIDGKPFKSGYRRYKIKTVEGNDDFACIREVVWRRYKYAGMNEGLFPDVILIDGGKGQLSAAYSAFDEMAFPPPMLVSLAKKNEELFVHGQPNAIRLSRHDAALRLLQSVRDEAHRFAQHYHHILRRRATLDTEPTKPPRRRSKKP</sequence>
<feature type="domain" description="UVR" evidence="7">
    <location>
        <begin position="219"/>
        <end position="254"/>
    </location>
</feature>
<reference evidence="10" key="1">
    <citation type="journal article" date="2015" name="Nature">
        <title>Complex archaea that bridge the gap between prokaryotes and eukaryotes.</title>
        <authorList>
            <person name="Spang A."/>
            <person name="Saw J.H."/>
            <person name="Jorgensen S.L."/>
            <person name="Zaremba-Niedzwiedzka K."/>
            <person name="Martijn J."/>
            <person name="Lind A.E."/>
            <person name="van Eijk R."/>
            <person name="Schleper C."/>
            <person name="Guy L."/>
            <person name="Ettema T.J."/>
        </authorList>
    </citation>
    <scope>NUCLEOTIDE SEQUENCE</scope>
</reference>
<dbReference type="FunFam" id="3.40.1440.10:FF:000001">
    <property type="entry name" value="UvrABC system protein C"/>
    <property type="match status" value="1"/>
</dbReference>
<keyword evidence="5" id="KW-0234">DNA repair</keyword>
<dbReference type="Gene3D" id="3.40.1440.10">
    <property type="entry name" value="GIY-YIG endonuclease"/>
    <property type="match status" value="1"/>
</dbReference>
<keyword evidence="2" id="KW-0227">DNA damage</keyword>
<dbReference type="CDD" id="cd10434">
    <property type="entry name" value="GIY-YIG_UvrC_Cho"/>
    <property type="match status" value="1"/>
</dbReference>
<dbReference type="InterPro" id="IPR038476">
    <property type="entry name" value="UvrC_RNase_H_dom_sf"/>
</dbReference>
<dbReference type="Pfam" id="PF02151">
    <property type="entry name" value="UVR"/>
    <property type="match status" value="1"/>
</dbReference>
<dbReference type="Gene3D" id="3.30.420.340">
    <property type="entry name" value="UvrC, RNAse H endonuclease domain"/>
    <property type="match status" value="1"/>
</dbReference>
<evidence type="ECO:0000256" key="6">
    <source>
        <dbReference type="SAM" id="Coils"/>
    </source>
</evidence>
<keyword evidence="3" id="KW-0228">DNA excision</keyword>
<protein>
    <recommendedName>
        <fullName evidence="11">GIY-YIG domain-containing protein</fullName>
    </recommendedName>
</protein>
<accession>A0A0F9VSZ3</accession>
<evidence type="ECO:0000313" key="10">
    <source>
        <dbReference type="EMBL" id="KKN76591.1"/>
    </source>
</evidence>
<dbReference type="InterPro" id="IPR036876">
    <property type="entry name" value="UVR_dom_sf"/>
</dbReference>
<dbReference type="GO" id="GO:0009380">
    <property type="term" value="C:excinuclease repair complex"/>
    <property type="evidence" value="ECO:0007669"/>
    <property type="project" value="TreeGrafter"/>
</dbReference>
<dbReference type="GO" id="GO:0009381">
    <property type="term" value="F:excinuclease ABC activity"/>
    <property type="evidence" value="ECO:0007669"/>
    <property type="project" value="InterPro"/>
</dbReference>
<dbReference type="PANTHER" id="PTHR30562:SF1">
    <property type="entry name" value="UVRABC SYSTEM PROTEIN C"/>
    <property type="match status" value="1"/>
</dbReference>
<dbReference type="Gene3D" id="4.10.860.10">
    <property type="entry name" value="UVR domain"/>
    <property type="match status" value="1"/>
</dbReference>
<dbReference type="PROSITE" id="PS50165">
    <property type="entry name" value="UVRC"/>
    <property type="match status" value="1"/>
</dbReference>
<dbReference type="InterPro" id="IPR001162">
    <property type="entry name" value="UvrC_RNase_H_dom"/>
</dbReference>